<evidence type="ECO:0000313" key="1">
    <source>
        <dbReference type="EMBL" id="OAX80162.1"/>
    </source>
</evidence>
<keyword evidence="2" id="KW-1185">Reference proteome</keyword>
<gene>
    <name evidence="1" type="ORF">ACJ72_05507</name>
</gene>
<dbReference type="OrthoDB" id="9975416at2759"/>
<dbReference type="Proteomes" id="UP000091918">
    <property type="component" value="Unassembled WGS sequence"/>
</dbReference>
<comment type="caution">
    <text evidence="1">The sequence shown here is derived from an EMBL/GenBank/DDBJ whole genome shotgun (WGS) entry which is preliminary data.</text>
</comment>
<reference evidence="1 2" key="1">
    <citation type="submission" date="2015-07" db="EMBL/GenBank/DDBJ databases">
        <title>Emmonsia species relationships and genome sequence.</title>
        <authorList>
            <person name="Cuomo C.A."/>
            <person name="Schwartz I.S."/>
            <person name="Kenyon C."/>
            <person name="de Hoog G.S."/>
            <person name="Govender N.P."/>
            <person name="Botha A."/>
            <person name="Moreno L."/>
            <person name="de Vries M."/>
            <person name="Munoz J.F."/>
            <person name="Stielow J.B."/>
        </authorList>
    </citation>
    <scope>NUCLEOTIDE SEQUENCE [LARGE SCALE GENOMIC DNA]</scope>
    <source>
        <strain evidence="1 2">CBS 136260</strain>
    </source>
</reference>
<organism evidence="1 2">
    <name type="scientific">Emergomyces africanus</name>
    <dbReference type="NCBI Taxonomy" id="1955775"/>
    <lineage>
        <taxon>Eukaryota</taxon>
        <taxon>Fungi</taxon>
        <taxon>Dikarya</taxon>
        <taxon>Ascomycota</taxon>
        <taxon>Pezizomycotina</taxon>
        <taxon>Eurotiomycetes</taxon>
        <taxon>Eurotiomycetidae</taxon>
        <taxon>Onygenales</taxon>
        <taxon>Ajellomycetaceae</taxon>
        <taxon>Emergomyces</taxon>
    </lineage>
</organism>
<dbReference type="EMBL" id="LGUA01000779">
    <property type="protein sequence ID" value="OAX80162.1"/>
    <property type="molecule type" value="Genomic_DNA"/>
</dbReference>
<proteinExistence type="predicted"/>
<evidence type="ECO:0000313" key="2">
    <source>
        <dbReference type="Proteomes" id="UP000091918"/>
    </source>
</evidence>
<name>A0A1B7NTS2_9EURO</name>
<sequence length="73" mass="8472">MAVETIEVIRVPQNIPSSSMELLCQRYKTARLRALKEDPQAFSSTYDRECKFDDETWLNASRTRSPKHLPPFA</sequence>
<protein>
    <submittedName>
        <fullName evidence="1">Uncharacterized protein</fullName>
    </submittedName>
</protein>
<accession>A0A1B7NTS2</accession>
<dbReference type="AlphaFoldDB" id="A0A1B7NTS2"/>